<keyword evidence="4" id="KW-0949">S-adenosyl-L-methionine</keyword>
<reference evidence="7 8" key="1">
    <citation type="journal article" date="2016" name="Arch. Microbiol.">
        <title>Streptomyces zhihengii sp. nov., isolated from rhizospheric soil of Psammosilene tunicoides.</title>
        <authorList>
            <person name="Huang M.J."/>
            <person name="Fei J.J."/>
            <person name="Salam N."/>
            <person name="Kim C.J."/>
            <person name="Hozzein W.N."/>
            <person name="Xiao M."/>
            <person name="Huang H.Q."/>
            <person name="Li W.J."/>
        </authorList>
    </citation>
    <scope>NUCLEOTIDE SEQUENCE [LARGE SCALE GENOMIC DNA]</scope>
    <source>
        <strain evidence="7 8">YIM T102</strain>
    </source>
</reference>
<accession>A0ABS2V1C6</accession>
<dbReference type="PANTHER" id="PTHR45875">
    <property type="entry name" value="METHYLTRANSFERASE N6AMT1"/>
    <property type="match status" value="1"/>
</dbReference>
<sequence>MTDTSSRTARPPGGRPAHGPEAHASSAPGPEVHSPPAYGPEVYAPQADTQLLAEALHASPPPPGSDVLDLCTGSGALALIAAAYGARVTAVDLSDQAVAAARHNSARARLPVRVMRGDLFEPVARCRFDLILCNPPYVPARSAKLPSGGRSVAWDAGPEGRAVLDRVCEGAPRLLKPGGALLLVHSALSGTVPTLTQLRRRGLVTEVVRRREVPFGPVLRSRAAWLESRGLIGPGETMEGLVIIRAERPR</sequence>
<gene>
    <name evidence="7" type="ORF">JE024_32330</name>
</gene>
<feature type="domain" description="Methyltransferase small" evidence="6">
    <location>
        <begin position="49"/>
        <end position="139"/>
    </location>
</feature>
<evidence type="ECO:0000313" key="8">
    <source>
        <dbReference type="Proteomes" id="UP000664109"/>
    </source>
</evidence>
<dbReference type="RefSeq" id="WP_205377441.1">
    <property type="nucleotide sequence ID" value="NZ_JAFEJA010000002.1"/>
</dbReference>
<dbReference type="PROSITE" id="PS00092">
    <property type="entry name" value="N6_MTASE"/>
    <property type="match status" value="1"/>
</dbReference>
<dbReference type="Proteomes" id="UP000664109">
    <property type="component" value="Unassembled WGS sequence"/>
</dbReference>
<dbReference type="InterPro" id="IPR004557">
    <property type="entry name" value="PrmC-related"/>
</dbReference>
<evidence type="ECO:0000256" key="3">
    <source>
        <dbReference type="ARBA" id="ARBA00022679"/>
    </source>
</evidence>
<evidence type="ECO:0000256" key="2">
    <source>
        <dbReference type="ARBA" id="ARBA00022603"/>
    </source>
</evidence>
<dbReference type="InterPro" id="IPR002052">
    <property type="entry name" value="DNA_methylase_N6_adenine_CS"/>
</dbReference>
<dbReference type="Pfam" id="PF05175">
    <property type="entry name" value="MTS"/>
    <property type="match status" value="1"/>
</dbReference>
<name>A0ABS2V1C6_9ACTN</name>
<dbReference type="GO" id="GO:0032259">
    <property type="term" value="P:methylation"/>
    <property type="evidence" value="ECO:0007669"/>
    <property type="project" value="UniProtKB-KW"/>
</dbReference>
<dbReference type="Gene3D" id="3.40.50.150">
    <property type="entry name" value="Vaccinia Virus protein VP39"/>
    <property type="match status" value="1"/>
</dbReference>
<feature type="region of interest" description="Disordered" evidence="5">
    <location>
        <begin position="1"/>
        <end position="42"/>
    </location>
</feature>
<dbReference type="PANTHER" id="PTHR45875:SF1">
    <property type="entry name" value="METHYLTRANSFERASE N6AMT1"/>
    <property type="match status" value="1"/>
</dbReference>
<keyword evidence="2 7" id="KW-0489">Methyltransferase</keyword>
<dbReference type="SUPFAM" id="SSF53335">
    <property type="entry name" value="S-adenosyl-L-methionine-dependent methyltransferases"/>
    <property type="match status" value="1"/>
</dbReference>
<evidence type="ECO:0000256" key="5">
    <source>
        <dbReference type="SAM" id="MobiDB-lite"/>
    </source>
</evidence>
<feature type="compositionally biased region" description="Low complexity" evidence="5">
    <location>
        <begin position="9"/>
        <end position="24"/>
    </location>
</feature>
<keyword evidence="8" id="KW-1185">Reference proteome</keyword>
<comment type="caution">
    <text evidence="7">The sequence shown here is derived from an EMBL/GenBank/DDBJ whole genome shotgun (WGS) entry which is preliminary data.</text>
</comment>
<dbReference type="InterPro" id="IPR007848">
    <property type="entry name" value="Small_mtfrase_dom"/>
</dbReference>
<protein>
    <submittedName>
        <fullName evidence="7">Methyltransferase</fullName>
    </submittedName>
</protein>
<keyword evidence="3" id="KW-0808">Transferase</keyword>
<dbReference type="EMBL" id="JAFEJA010000002">
    <property type="protein sequence ID" value="MBM9623289.1"/>
    <property type="molecule type" value="Genomic_DNA"/>
</dbReference>
<organism evidence="7 8">
    <name type="scientific">Streptomyces zhihengii</name>
    <dbReference type="NCBI Taxonomy" id="1818004"/>
    <lineage>
        <taxon>Bacteria</taxon>
        <taxon>Bacillati</taxon>
        <taxon>Actinomycetota</taxon>
        <taxon>Actinomycetes</taxon>
        <taxon>Kitasatosporales</taxon>
        <taxon>Streptomycetaceae</taxon>
        <taxon>Streptomyces</taxon>
    </lineage>
</organism>
<dbReference type="NCBIfam" id="TIGR00537">
    <property type="entry name" value="hemK_rel_arch"/>
    <property type="match status" value="1"/>
</dbReference>
<dbReference type="GO" id="GO:0008168">
    <property type="term" value="F:methyltransferase activity"/>
    <property type="evidence" value="ECO:0007669"/>
    <property type="project" value="UniProtKB-KW"/>
</dbReference>
<evidence type="ECO:0000313" key="7">
    <source>
        <dbReference type="EMBL" id="MBM9623289.1"/>
    </source>
</evidence>
<comment type="similarity">
    <text evidence="1">Belongs to the eukaryotic/archaeal PrmC-related family.</text>
</comment>
<evidence type="ECO:0000259" key="6">
    <source>
        <dbReference type="Pfam" id="PF05175"/>
    </source>
</evidence>
<dbReference type="InterPro" id="IPR029063">
    <property type="entry name" value="SAM-dependent_MTases_sf"/>
</dbReference>
<proteinExistence type="inferred from homology"/>
<evidence type="ECO:0000256" key="4">
    <source>
        <dbReference type="ARBA" id="ARBA00022691"/>
    </source>
</evidence>
<evidence type="ECO:0000256" key="1">
    <source>
        <dbReference type="ARBA" id="ARBA00006149"/>
    </source>
</evidence>
<dbReference type="InterPro" id="IPR052190">
    <property type="entry name" value="Euk-Arch_PrmC-MTase"/>
</dbReference>
<dbReference type="CDD" id="cd02440">
    <property type="entry name" value="AdoMet_MTases"/>
    <property type="match status" value="1"/>
</dbReference>